<evidence type="ECO:0000259" key="2">
    <source>
        <dbReference type="Pfam" id="PF09444"/>
    </source>
</evidence>
<feature type="compositionally biased region" description="Basic and acidic residues" evidence="1">
    <location>
        <begin position="658"/>
        <end position="670"/>
    </location>
</feature>
<evidence type="ECO:0000256" key="1">
    <source>
        <dbReference type="SAM" id="MobiDB-lite"/>
    </source>
</evidence>
<organism evidence="3 4">
    <name type="scientific">Serendipita indica (strain DSM 11827)</name>
    <name type="common">Root endophyte fungus</name>
    <name type="synonym">Piriformospora indica</name>
    <dbReference type="NCBI Taxonomy" id="1109443"/>
    <lineage>
        <taxon>Eukaryota</taxon>
        <taxon>Fungi</taxon>
        <taxon>Dikarya</taxon>
        <taxon>Basidiomycota</taxon>
        <taxon>Agaricomycotina</taxon>
        <taxon>Agaricomycetes</taxon>
        <taxon>Sebacinales</taxon>
        <taxon>Serendipitaceae</taxon>
        <taxon>Serendipita</taxon>
    </lineage>
</organism>
<dbReference type="Proteomes" id="UP000007148">
    <property type="component" value="Unassembled WGS sequence"/>
</dbReference>
<evidence type="ECO:0000313" key="4">
    <source>
        <dbReference type="Proteomes" id="UP000007148"/>
    </source>
</evidence>
<accession>G4U3C7</accession>
<feature type="region of interest" description="Disordered" evidence="1">
    <location>
        <begin position="1"/>
        <end position="372"/>
    </location>
</feature>
<keyword evidence="4" id="KW-1185">Reference proteome</keyword>
<feature type="compositionally biased region" description="Basic and acidic residues" evidence="1">
    <location>
        <begin position="848"/>
        <end position="865"/>
    </location>
</feature>
<feature type="compositionally biased region" description="Low complexity" evidence="1">
    <location>
        <begin position="742"/>
        <end position="757"/>
    </location>
</feature>
<comment type="caution">
    <text evidence="3">The sequence shown here is derived from an EMBL/GenBank/DDBJ whole genome shotgun (WGS) entry which is preliminary data.</text>
</comment>
<dbReference type="EMBL" id="CAFZ01001883">
    <property type="protein sequence ID" value="CCA78075.1"/>
    <property type="molecule type" value="Genomic_DNA"/>
</dbReference>
<feature type="region of interest" description="Disordered" evidence="1">
    <location>
        <begin position="647"/>
        <end position="806"/>
    </location>
</feature>
<feature type="region of interest" description="Disordered" evidence="1">
    <location>
        <begin position="1106"/>
        <end position="1194"/>
    </location>
</feature>
<feature type="region of interest" description="Disordered" evidence="1">
    <location>
        <begin position="1239"/>
        <end position="1302"/>
    </location>
</feature>
<proteinExistence type="predicted"/>
<feature type="compositionally biased region" description="Low complexity" evidence="1">
    <location>
        <begin position="104"/>
        <end position="128"/>
    </location>
</feature>
<sequence length="1302" mass="142808">MDVDDSAARVDASSDVPQPARRARRTYGKAKPLTSNEEENKSSDIHLSYQIPAHTGPSRAGISSLKLGDWKDKLAELDKSSDEEEENPRRPEPLVLNEVKDSGAESSLPSPAAASHSQHSQAHSTSPSRSVTNVVEPQYSADTSIYSGTTGAASSPPTAPPNGPPTVSNHALKDSRRPGPPAHADSFLSEDEESGASSELDLPILRRARDNARASTPEAQKSNESRLLKPSPFRSPVKSFSGATSSLHARRSHKYLGADSDDDKDIEMDDYTRPNASVTAPEDELGWVTDGSTKGDKGRGRRAKGGVKQPTKKDIVEAAKETARIRAERDLDVQDKARNPLQAAVPVVPMPLRNDSGRRNPLTSDPISDFSSPHNALALNATKAKILAHSRLQLEESDDSDLEIVPDEAAAPTNPIQKLENVMRKAKKGPSATRPKPTLRTGIGAGSVHQEKRRQDHNKEILHQVSAQNQKLTAFKVEDFEKRGGIRTKALKSAQPENTLVQLLHQGASRTLEPEGKQPGEEDEDEDDPDYRPQDENAAPTSPLVDPEASVPIEGSNTFTSELDEDDEAMEHTDARTEPMGSEPDSDDNDLPRAVGKATKHVHVILSDEEAEASNESDAENFPPLTNSAMSRSSAVPRFDLSRSLSEFTRTPLGDLGSDDKGSSLFDRLDVSPSPAFAPGQRNLRLSSRSVDSSPIRGGGGLLPAFVDSPTTKAPSQKSTSPFVFSTLFPGGEEEDHDRSPTKSTKSTKSTRSTRSSIGFRVPNYGELNSQLFFTQASPSQRASPSKRNRASLDKKDPLGALRKPMDDDFLFSQPGGLGQIVLSTQEQREIRELEQADADAVLQDGEEERRRRLQEAQADNEPRWINEKGLFTQTKPTELPWSLTQNLMSQGTPFFMRSGELTAEQLLSQRSPAKTPARPRRLIKKAEVLSPETHSSDEGEDSSPLQERNAFTELMKPKKKPLPTNEFIEGEAEESDDELAMGFKRTQYDEDAEEANIDPEEMAKMLDDKKMTEAELREKEVIEKHKEQLAADDAERQRLAEKITKGQLRKKRDHDMINDSSSDDDERARPQRFKKRRVKGFDHLDDIAANEETKAFFSAYTKDLPGVEGSAPDEDDEFAQTRVPQDTVTTGGDDTDAVSDEEMSIASQEDQPQPFGAVRRDSEWEEDEQQGLVDPDAFLRAHLPSTDGPAEDEYERINHLPHPRVLAKGPPKSQNAVFVPRAGVKTVHDAARLAEWAKQNEKSRDGNVRGTGTAAVTGHGKNIARTKSVGTSTLSGSLQRAGRAATVSSLSRMQKKKGWEE</sequence>
<feature type="compositionally biased region" description="Basic and acidic residues" evidence="1">
    <location>
        <begin position="311"/>
        <end position="338"/>
    </location>
</feature>
<feature type="region of interest" description="Disordered" evidence="1">
    <location>
        <begin position="488"/>
        <end position="635"/>
    </location>
</feature>
<dbReference type="OMA" id="DDETSHY"/>
<feature type="compositionally biased region" description="Polar residues" evidence="1">
    <location>
        <begin position="684"/>
        <end position="693"/>
    </location>
</feature>
<feature type="compositionally biased region" description="Low complexity" evidence="1">
    <location>
        <begin position="147"/>
        <end position="156"/>
    </location>
</feature>
<feature type="compositionally biased region" description="Polar residues" evidence="1">
    <location>
        <begin position="361"/>
        <end position="372"/>
    </location>
</feature>
<dbReference type="HOGENOM" id="CLU_257179_0_0_1"/>
<feature type="region of interest" description="Disordered" evidence="1">
    <location>
        <begin position="1024"/>
        <end position="1081"/>
    </location>
</feature>
<feature type="compositionally biased region" description="Polar residues" evidence="1">
    <location>
        <begin position="1269"/>
        <end position="1279"/>
    </location>
</feature>
<protein>
    <recommendedName>
        <fullName evidence="2">DNA replication checkpoint mediator MRC1 domain-containing protein</fullName>
    </recommendedName>
</protein>
<feature type="compositionally biased region" description="Polar residues" evidence="1">
    <location>
        <begin position="129"/>
        <end position="146"/>
    </location>
</feature>
<dbReference type="InterPro" id="IPR018564">
    <property type="entry name" value="Repl_chkpnt_MRC1_dom"/>
</dbReference>
<feature type="compositionally biased region" description="Acidic residues" evidence="1">
    <location>
        <begin position="1134"/>
        <end position="1144"/>
    </location>
</feature>
<feature type="region of interest" description="Disordered" evidence="1">
    <location>
        <begin position="836"/>
        <end position="865"/>
    </location>
</feature>
<dbReference type="InParanoid" id="G4U3C7"/>
<feature type="compositionally biased region" description="Basic and acidic residues" evidence="1">
    <location>
        <begin position="87"/>
        <end position="103"/>
    </location>
</feature>
<dbReference type="STRING" id="1109443.G4U3C7"/>
<feature type="compositionally biased region" description="Basic and acidic residues" evidence="1">
    <location>
        <begin position="1239"/>
        <end position="1248"/>
    </location>
</feature>
<evidence type="ECO:0000313" key="3">
    <source>
        <dbReference type="EMBL" id="CCA78075.1"/>
    </source>
</evidence>
<feature type="compositionally biased region" description="Acidic residues" evidence="1">
    <location>
        <begin position="607"/>
        <end position="619"/>
    </location>
</feature>
<feature type="compositionally biased region" description="Polar residues" evidence="1">
    <location>
        <begin position="709"/>
        <end position="724"/>
    </location>
</feature>
<name>G4U3C7_SERID</name>
<feature type="compositionally biased region" description="Polar residues" evidence="1">
    <location>
        <begin position="624"/>
        <end position="634"/>
    </location>
</feature>
<feature type="domain" description="DNA replication checkpoint mediator MRC1" evidence="2">
    <location>
        <begin position="965"/>
        <end position="1099"/>
    </location>
</feature>
<feature type="region of interest" description="Disordered" evidence="1">
    <location>
        <begin position="408"/>
        <end position="457"/>
    </location>
</feature>
<feature type="compositionally biased region" description="Acidic residues" evidence="1">
    <location>
        <begin position="990"/>
        <end position="1001"/>
    </location>
</feature>
<dbReference type="Pfam" id="PF09444">
    <property type="entry name" value="MRC1"/>
    <property type="match status" value="1"/>
</dbReference>
<feature type="compositionally biased region" description="Acidic residues" evidence="1">
    <location>
        <begin position="969"/>
        <end position="980"/>
    </location>
</feature>
<feature type="compositionally biased region" description="Polar residues" evidence="1">
    <location>
        <begin position="767"/>
        <end position="784"/>
    </location>
</feature>
<dbReference type="OrthoDB" id="3361281at2759"/>
<feature type="compositionally biased region" description="Basic and acidic residues" evidence="1">
    <location>
        <begin position="1024"/>
        <end position="1045"/>
    </location>
</feature>
<reference evidence="3 4" key="1">
    <citation type="journal article" date="2011" name="PLoS Pathog.">
        <title>Endophytic Life Strategies Decoded by Genome and Transcriptome Analyses of the Mutualistic Root Symbiont Piriformospora indica.</title>
        <authorList>
            <person name="Zuccaro A."/>
            <person name="Lahrmann U."/>
            <person name="Guldener U."/>
            <person name="Langen G."/>
            <person name="Pfiffi S."/>
            <person name="Biedenkopf D."/>
            <person name="Wong P."/>
            <person name="Samans B."/>
            <person name="Grimm C."/>
            <person name="Basiewicz M."/>
            <person name="Murat C."/>
            <person name="Martin F."/>
            <person name="Kogel K.H."/>
        </authorList>
    </citation>
    <scope>NUCLEOTIDE SEQUENCE [LARGE SCALE GENOMIC DNA]</scope>
    <source>
        <strain evidence="3 4">DSM 11827</strain>
    </source>
</reference>
<feature type="compositionally biased region" description="Basic and acidic residues" evidence="1">
    <location>
        <begin position="68"/>
        <end position="80"/>
    </location>
</feature>
<feature type="compositionally biased region" description="Acidic residues" evidence="1">
    <location>
        <begin position="259"/>
        <end position="269"/>
    </location>
</feature>
<dbReference type="eggNOG" id="ENOG502SA6N">
    <property type="taxonomic scope" value="Eukaryota"/>
</dbReference>
<gene>
    <name evidence="3" type="ORF">PIIN_11765</name>
</gene>
<feature type="region of interest" description="Disordered" evidence="1">
    <location>
        <begin position="908"/>
        <end position="1005"/>
    </location>
</feature>